<dbReference type="RefSeq" id="XP_013764384.1">
    <property type="nucleotide sequence ID" value="XM_013908930.1"/>
</dbReference>
<feature type="region of interest" description="Disordered" evidence="2">
    <location>
        <begin position="686"/>
        <end position="706"/>
    </location>
</feature>
<organism evidence="3 4">
    <name type="scientific">Pundamilia nyererei</name>
    <dbReference type="NCBI Taxonomy" id="303518"/>
    <lineage>
        <taxon>Eukaryota</taxon>
        <taxon>Metazoa</taxon>
        <taxon>Chordata</taxon>
        <taxon>Craniata</taxon>
        <taxon>Vertebrata</taxon>
        <taxon>Euteleostomi</taxon>
        <taxon>Actinopterygii</taxon>
        <taxon>Neopterygii</taxon>
        <taxon>Teleostei</taxon>
        <taxon>Neoteleostei</taxon>
        <taxon>Acanthomorphata</taxon>
        <taxon>Ovalentaria</taxon>
        <taxon>Cichlomorphae</taxon>
        <taxon>Cichliformes</taxon>
        <taxon>Cichlidae</taxon>
        <taxon>African cichlids</taxon>
        <taxon>Pseudocrenilabrinae</taxon>
        <taxon>Haplochromini</taxon>
        <taxon>Pundamilia</taxon>
    </lineage>
</organism>
<evidence type="ECO:0000256" key="1">
    <source>
        <dbReference type="SAM" id="Coils"/>
    </source>
</evidence>
<evidence type="ECO:0000313" key="7">
    <source>
        <dbReference type="RefSeq" id="XP_013764385.1"/>
    </source>
</evidence>
<feature type="region of interest" description="Disordered" evidence="2">
    <location>
        <begin position="1020"/>
        <end position="1072"/>
    </location>
</feature>
<feature type="compositionally biased region" description="Low complexity" evidence="2">
    <location>
        <begin position="1114"/>
        <end position="1129"/>
    </location>
</feature>
<feature type="compositionally biased region" description="Low complexity" evidence="2">
    <location>
        <begin position="846"/>
        <end position="856"/>
    </location>
</feature>
<protein>
    <submittedName>
        <fullName evidence="4 5">AT-hook-containing transcription factor isoform X1</fullName>
    </submittedName>
</protein>
<sequence length="1420" mass="157818">METRQNTTAGVLFWTPAPVHSSPNSTAISEDEWDEEDEEQAEEEDDVFSQMDENGIIGLSEALENVELEECNSDGCPGSLTPEEADYSVAERDTPSEEMIYKLSKHLSHHKPTEEDTGKLSSYELKTWSEDMEVRRRMEEQVAEHLSEWNKHHDTTNDDKDGEERGRSDWSKKKFEHTRTSGELGRKLAGLAEGYRDKEEKKEISSGQSSSVQLYAVDSVSCPASRSALPIAASILPHRLHFTAEELNTAPGIEAETFPEISFTESFQESNSSHVSLNSSPRCPEIKLRASPQPAALFSEQVISNHYRRLSNGPGKESGKRDKEHSHPTPTPRKIRKHSPEAAYSRTHSPGTVRPNKQQNTRRDRDVVTPRTRSNAVAEDESRKGPLSYHTPDFSKVEPRVHFPKGGYKPPKSRSSLTRKSLSPEPPIVFKSPADIVKEVLLNTAGESPTSPDSDRQATSAINAIVPQEFRCHQQATTLVNQLQEDYDRLLTKYAEAENTIDRLRLEAKDRNLENQHPRSRQAQRIIDRAVNLYSDPPNPGHCVQSGLNCGASKLLKFDFPRAQKPTTDQGSSATGPTEPGSKLGQQLANILFSQAETFLQQLQTFKDLLKSKKLQPFEQTEGMAQLAEGLESLERGYLLARDEHKLLQQRGIEISQFDPERELEGLIFQCGLRTDELKEQVEQMQPDQPTWITPPSPPPQPTTPSALSVDVVTFTHPQVLPVPLLSGAAEAEVSSACKENDEEKSEGEDEETLYLNPLKGKIKSVAEDFTMAVNHYRSIKELPKLLERSLNEAVLSSPALRTNMQSEHKDRQETGNNEVWKTLSQRNAQSDHQGYSSDVNKQQNSRSSPRPASSRLMMFPVFRQSNIKKVEVGKSHSSSLSSLGDVKVSEVRSSEVQAGGRRVFSQDGIISPETDSGFVGSESSRLTPATSSPLHQRALESGVPVPQEGSTSLQTGRVFAPSHFSSPLHSHTAKDLIMSSRLSLSLDQPQRCRRAVRRRTSSCSPKRCVNLRQQRVASGSSEFGLESDGTRIDSEGEKTDQYSKSINFLDSSHSSSSTTTQHHLCDSPRARSSSQNCIDAVQILQAEVTKLKERLEDSLRNKKPISSIRSAPSTQDNSSNQSSSSSCFRSREQRSDVSAGKRETQMVDEVAEESTQRRIARRKSAINQQKPQHDYLTRSALQPCAPQPQVSRCTQTSAALDSCSSHTTTVYSRRTQHRKHPVVSVSEKGDEPDSRRSQAPVCSQCLSFHRASPERPAGGGREMLHSSTCCHQCPLCGRLESYKVIKPDSHRLSDTSTHIKYQPAQSPDGAVGSRFFASAAPPALLQCMPVCPPPLLLYSSPLYVSPNRTPMSAEVTGPGEVRRRTKRRSLSVDRERSLDSSLNKAIRAARHMKHTSRHMAGSLASGLQYQELLTQSCSY</sequence>
<proteinExistence type="predicted"/>
<feature type="compositionally biased region" description="Polar residues" evidence="2">
    <location>
        <begin position="346"/>
        <end position="359"/>
    </location>
</feature>
<dbReference type="GO" id="GO:0021849">
    <property type="term" value="P:neuroblast division in subventricular zone"/>
    <property type="evidence" value="ECO:0007669"/>
    <property type="project" value="TreeGrafter"/>
</dbReference>
<dbReference type="GeneID" id="102198199"/>
<evidence type="ECO:0000313" key="4">
    <source>
        <dbReference type="RefSeq" id="XP_013764382.1"/>
    </source>
</evidence>
<dbReference type="RefSeq" id="XP_013764382.1">
    <property type="nucleotide sequence ID" value="XM_013908928.1"/>
</dbReference>
<feature type="region of interest" description="Disordered" evidence="2">
    <location>
        <begin position="734"/>
        <end position="753"/>
    </location>
</feature>
<feature type="coiled-coil region" evidence="1">
    <location>
        <begin position="473"/>
        <end position="514"/>
    </location>
</feature>
<dbReference type="InterPro" id="IPR052655">
    <property type="entry name" value="AKNA_Centrosome-Trans_reg"/>
</dbReference>
<dbReference type="Proteomes" id="UP000695023">
    <property type="component" value="Unplaced"/>
</dbReference>
<feature type="region of interest" description="Disordered" evidence="2">
    <location>
        <begin position="140"/>
        <end position="184"/>
    </location>
</feature>
<dbReference type="GO" id="GO:0001837">
    <property type="term" value="P:epithelial to mesenchymal transition"/>
    <property type="evidence" value="ECO:0007669"/>
    <property type="project" value="TreeGrafter"/>
</dbReference>
<reference evidence="4 5" key="1">
    <citation type="submission" date="2025-04" db="UniProtKB">
        <authorList>
            <consortium name="RefSeq"/>
        </authorList>
    </citation>
    <scope>IDENTIFICATION</scope>
</reference>
<keyword evidence="3" id="KW-1185">Reference proteome</keyword>
<dbReference type="PANTHER" id="PTHR21510">
    <property type="entry name" value="AKNA DOMAIN-CONTAINING PROTEIN"/>
    <property type="match status" value="1"/>
</dbReference>
<evidence type="ECO:0000256" key="2">
    <source>
        <dbReference type="SAM" id="MobiDB-lite"/>
    </source>
</evidence>
<feature type="compositionally biased region" description="Acidic residues" evidence="2">
    <location>
        <begin position="741"/>
        <end position="753"/>
    </location>
</feature>
<feature type="region of interest" description="Disordered" evidence="2">
    <location>
        <begin position="1208"/>
        <end position="1239"/>
    </location>
</feature>
<keyword evidence="1" id="KW-0175">Coiled coil</keyword>
<feature type="compositionally biased region" description="Basic and acidic residues" evidence="2">
    <location>
        <begin position="317"/>
        <end position="327"/>
    </location>
</feature>
<feature type="compositionally biased region" description="Basic and acidic residues" evidence="2">
    <location>
        <begin position="1130"/>
        <end position="1146"/>
    </location>
</feature>
<feature type="compositionally biased region" description="Polar residues" evidence="2">
    <location>
        <begin position="565"/>
        <end position="576"/>
    </location>
</feature>
<feature type="region of interest" description="Disordered" evidence="2">
    <location>
        <begin position="1350"/>
        <end position="1377"/>
    </location>
</feature>
<evidence type="ECO:0000313" key="3">
    <source>
        <dbReference type="Proteomes" id="UP000695023"/>
    </source>
</evidence>
<dbReference type="RefSeq" id="XP_013764385.1">
    <property type="nucleotide sequence ID" value="XM_013908931.1"/>
</dbReference>
<dbReference type="CTD" id="80709"/>
<feature type="region of interest" description="Disordered" evidence="2">
    <location>
        <begin position="308"/>
        <end position="429"/>
    </location>
</feature>
<feature type="region of interest" description="Disordered" evidence="2">
    <location>
        <begin position="71"/>
        <end position="93"/>
    </location>
</feature>
<gene>
    <name evidence="4 5 6 7" type="primary">akna</name>
</gene>
<feature type="region of interest" description="Disordered" evidence="2">
    <location>
        <begin position="563"/>
        <end position="583"/>
    </location>
</feature>
<feature type="compositionally biased region" description="Basic and acidic residues" evidence="2">
    <location>
        <begin position="1228"/>
        <end position="1237"/>
    </location>
</feature>
<feature type="compositionally biased region" description="Pro residues" evidence="2">
    <location>
        <begin position="693"/>
        <end position="703"/>
    </location>
</feature>
<feature type="compositionally biased region" description="Polar residues" evidence="2">
    <location>
        <begin position="815"/>
        <end position="845"/>
    </location>
</feature>
<feature type="compositionally biased region" description="Low complexity" evidence="2">
    <location>
        <begin position="409"/>
        <end position="423"/>
    </location>
</feature>
<evidence type="ECO:0000313" key="6">
    <source>
        <dbReference type="RefSeq" id="XP_013764384.1"/>
    </source>
</evidence>
<feature type="region of interest" description="Disordered" evidence="2">
    <location>
        <begin position="1103"/>
        <end position="1174"/>
    </location>
</feature>
<name>A0A9Y6M8G3_9CICH</name>
<dbReference type="RefSeq" id="XP_013764383.1">
    <property type="nucleotide sequence ID" value="XM_013908929.1"/>
</dbReference>
<dbReference type="GO" id="GO:0005813">
    <property type="term" value="C:centrosome"/>
    <property type="evidence" value="ECO:0007669"/>
    <property type="project" value="TreeGrafter"/>
</dbReference>
<dbReference type="GO" id="GO:0060234">
    <property type="term" value="P:neuroblast delamination"/>
    <property type="evidence" value="ECO:0007669"/>
    <property type="project" value="TreeGrafter"/>
</dbReference>
<feature type="compositionally biased region" description="Polar residues" evidence="2">
    <location>
        <begin position="922"/>
        <end position="935"/>
    </location>
</feature>
<feature type="region of interest" description="Disordered" evidence="2">
    <location>
        <begin position="798"/>
        <end position="859"/>
    </location>
</feature>
<feature type="region of interest" description="Disordered" evidence="2">
    <location>
        <begin position="908"/>
        <end position="954"/>
    </location>
</feature>
<feature type="compositionally biased region" description="Basic and acidic residues" evidence="2">
    <location>
        <begin position="1029"/>
        <end position="1042"/>
    </location>
</feature>
<dbReference type="PANTHER" id="PTHR21510:SF15">
    <property type="entry name" value="MICROTUBULE ORGANIZATION PROTEIN AKNA"/>
    <property type="match status" value="1"/>
</dbReference>
<evidence type="ECO:0000313" key="5">
    <source>
        <dbReference type="RefSeq" id="XP_013764383.1"/>
    </source>
</evidence>
<feature type="compositionally biased region" description="Low complexity" evidence="2">
    <location>
        <begin position="1052"/>
        <end position="1063"/>
    </location>
</feature>
<feature type="compositionally biased region" description="Acidic residues" evidence="2">
    <location>
        <begin position="29"/>
        <end position="47"/>
    </location>
</feature>
<accession>A0A9Y6M8G3</accession>
<feature type="region of interest" description="Disordered" evidence="2">
    <location>
        <begin position="1"/>
        <end position="47"/>
    </location>
</feature>